<dbReference type="CDD" id="cd00099">
    <property type="entry name" value="IgV"/>
    <property type="match status" value="1"/>
</dbReference>
<dbReference type="Gene3D" id="2.60.40.10">
    <property type="entry name" value="Immunoglobulins"/>
    <property type="match status" value="1"/>
</dbReference>
<keyword evidence="9" id="KW-0564">Palmitate</keyword>
<evidence type="ECO:0000256" key="3">
    <source>
        <dbReference type="ARBA" id="ARBA00022692"/>
    </source>
</evidence>
<evidence type="ECO:0000313" key="17">
    <source>
        <dbReference type="EMBL" id="AIC33815.1"/>
    </source>
</evidence>
<keyword evidence="3 14" id="KW-0812">Transmembrane</keyword>
<dbReference type="InterPro" id="IPR015468">
    <property type="entry name" value="CD8_asu"/>
</dbReference>
<evidence type="ECO:0000256" key="6">
    <source>
        <dbReference type="ARBA" id="ARBA00022989"/>
    </source>
</evidence>
<evidence type="ECO:0000256" key="5">
    <source>
        <dbReference type="ARBA" id="ARBA00022859"/>
    </source>
</evidence>
<keyword evidence="4 15" id="KW-0732">Signal</keyword>
<feature type="signal peptide" evidence="15">
    <location>
        <begin position="1"/>
        <end position="23"/>
    </location>
</feature>
<dbReference type="SUPFAM" id="SSF48726">
    <property type="entry name" value="Immunoglobulin"/>
    <property type="match status" value="1"/>
</dbReference>
<reference evidence="17" key="1">
    <citation type="submission" date="2013-06" db="EMBL/GenBank/DDBJ databases">
        <title>Molecular cloning and expression analysis of CD8 gene in red snapper Lutjanus sanguineus.</title>
        <authorList>
            <person name="Huang Y."/>
            <person name="Jian J."/>
            <person name="Lu Y."/>
            <person name="Wu Z."/>
        </authorList>
    </citation>
    <scope>NUCLEOTIDE SEQUENCE</scope>
</reference>
<keyword evidence="11" id="KW-0325">Glycoprotein</keyword>
<evidence type="ECO:0000259" key="16">
    <source>
        <dbReference type="PROSITE" id="PS50835"/>
    </source>
</evidence>
<evidence type="ECO:0000256" key="14">
    <source>
        <dbReference type="SAM" id="Phobius"/>
    </source>
</evidence>
<evidence type="ECO:0000256" key="4">
    <source>
        <dbReference type="ARBA" id="ARBA00022729"/>
    </source>
</evidence>
<evidence type="ECO:0000256" key="11">
    <source>
        <dbReference type="ARBA" id="ARBA00023180"/>
    </source>
</evidence>
<accession>A0A0A7CEE8</accession>
<evidence type="ECO:0000256" key="7">
    <source>
        <dbReference type="ARBA" id="ARBA00023130"/>
    </source>
</evidence>
<keyword evidence="10" id="KW-1015">Disulfide bond</keyword>
<evidence type="ECO:0000256" key="2">
    <source>
        <dbReference type="ARBA" id="ARBA00022475"/>
    </source>
</evidence>
<organism evidence="17">
    <name type="scientific">Lutjanus sanguineus</name>
    <name type="common">humphead snapper</name>
    <dbReference type="NCBI Taxonomy" id="264213"/>
    <lineage>
        <taxon>Eukaryota</taxon>
        <taxon>Metazoa</taxon>
        <taxon>Chordata</taxon>
        <taxon>Craniata</taxon>
        <taxon>Vertebrata</taxon>
        <taxon>Euteleostomi</taxon>
        <taxon>Actinopterygii</taxon>
        <taxon>Neopterygii</taxon>
        <taxon>Teleostei</taxon>
        <taxon>Neoteleostei</taxon>
        <taxon>Acanthomorphata</taxon>
        <taxon>Eupercaria</taxon>
        <taxon>Lutjaniformes</taxon>
        <taxon>Lutjanidae</taxon>
        <taxon>Lutjanus</taxon>
    </lineage>
</organism>
<dbReference type="GO" id="GO:0005886">
    <property type="term" value="C:plasma membrane"/>
    <property type="evidence" value="ECO:0007669"/>
    <property type="project" value="UniProtKB-SubCell"/>
</dbReference>
<dbReference type="AlphaFoldDB" id="A0A0A7CEE8"/>
<feature type="domain" description="Ig-like" evidence="16">
    <location>
        <begin position="16"/>
        <end position="107"/>
    </location>
</feature>
<keyword evidence="8 14" id="KW-0472">Membrane</keyword>
<keyword evidence="6 14" id="KW-1133">Transmembrane helix</keyword>
<keyword evidence="7" id="KW-1064">Adaptive immunity</keyword>
<evidence type="ECO:0000256" key="15">
    <source>
        <dbReference type="SAM" id="SignalP"/>
    </source>
</evidence>
<dbReference type="InterPro" id="IPR036179">
    <property type="entry name" value="Ig-like_dom_sf"/>
</dbReference>
<keyword evidence="5" id="KW-0391">Immunity</keyword>
<evidence type="ECO:0000256" key="1">
    <source>
        <dbReference type="ARBA" id="ARBA00004251"/>
    </source>
</evidence>
<evidence type="ECO:0000256" key="8">
    <source>
        <dbReference type="ARBA" id="ARBA00023136"/>
    </source>
</evidence>
<proteinExistence type="evidence at transcript level"/>
<dbReference type="PANTHER" id="PTHR10441:SF2">
    <property type="entry name" value="T-CELL SURFACE GLYCOPROTEIN CD8 ALPHA CHAIN"/>
    <property type="match status" value="1"/>
</dbReference>
<name>A0A0A7CEE8_9TELE</name>
<dbReference type="GO" id="GO:0002250">
    <property type="term" value="P:adaptive immune response"/>
    <property type="evidence" value="ECO:0007669"/>
    <property type="project" value="UniProtKB-KW"/>
</dbReference>
<keyword evidence="13" id="KW-0393">Immunoglobulin domain</keyword>
<evidence type="ECO:0000256" key="12">
    <source>
        <dbReference type="ARBA" id="ARBA00023288"/>
    </source>
</evidence>
<comment type="subcellular location">
    <subcellularLocation>
        <location evidence="1">Cell membrane</location>
        <topology evidence="1">Single-pass type I membrane protein</topology>
    </subcellularLocation>
</comment>
<dbReference type="InterPro" id="IPR007110">
    <property type="entry name" value="Ig-like_dom"/>
</dbReference>
<feature type="transmembrane region" description="Helical" evidence="14">
    <location>
        <begin position="173"/>
        <end position="195"/>
    </location>
</feature>
<dbReference type="EMBL" id="KF285563">
    <property type="protein sequence ID" value="AIC33815.1"/>
    <property type="molecule type" value="mRNA"/>
</dbReference>
<protein>
    <submittedName>
        <fullName evidence="17">T cell surface glycoprotein CD8 alpha chain</fullName>
    </submittedName>
</protein>
<dbReference type="InterPro" id="IPR013783">
    <property type="entry name" value="Ig-like_fold"/>
</dbReference>
<dbReference type="PROSITE" id="PS50835">
    <property type="entry name" value="IG_LIKE"/>
    <property type="match status" value="1"/>
</dbReference>
<evidence type="ECO:0000256" key="13">
    <source>
        <dbReference type="ARBA" id="ARBA00023319"/>
    </source>
</evidence>
<dbReference type="PANTHER" id="PTHR10441">
    <property type="entry name" value="CD8 ALPHA CHAIN"/>
    <property type="match status" value="1"/>
</dbReference>
<keyword evidence="12" id="KW-0449">Lipoprotein</keyword>
<evidence type="ECO:0000256" key="10">
    <source>
        <dbReference type="ARBA" id="ARBA00023157"/>
    </source>
</evidence>
<feature type="chain" id="PRO_5002036799" evidence="15">
    <location>
        <begin position="24"/>
        <end position="225"/>
    </location>
</feature>
<evidence type="ECO:0000256" key="9">
    <source>
        <dbReference type="ARBA" id="ARBA00023139"/>
    </source>
</evidence>
<sequence length="225" mass="24897">MDKKWIHILVILVFYQKIHSGAGEEKTVKEGEQVEIKCEPGKKGTLIVWFRVLDTSGMEFIGSYSTSGMRKPNIGAPSPSFSETKIAQHTLILKSFNKDKDVGIYSCASLIRGVELKFGQITRLVGEKVVVAPLVPTISTQLITKCTTATPCVCDSNNNQEEPGLSMFCTPIIMGPLVGGCGLLLLLLIIATVYCHKIRTRRCPHHYKRQPRTMPAGKQKNNRPV</sequence>
<keyword evidence="2" id="KW-1003">Cell membrane</keyword>